<gene>
    <name evidence="1" type="ORF">WMSIL1_LOCUS1840</name>
</gene>
<sequence>MLPARLQYWSEQIGEYGGFVTYATFELREDTTVDVSLPEISENQQTLKKAHRHGLVHRPSGNEKEDIFWGSKADLTTTDLPIVAATWRIIVSCVGQCSSATNSTGPFPIFLSPYALAACTYIDSVYIPELTRPISIRFKLNDFCLSSLKKTKQ</sequence>
<evidence type="ECO:0000313" key="1">
    <source>
        <dbReference type="EMBL" id="VUZ40870.1"/>
    </source>
</evidence>
<evidence type="ECO:0000313" key="2">
    <source>
        <dbReference type="Proteomes" id="UP000321570"/>
    </source>
</evidence>
<name>A0A564Y0Y1_HYMDI</name>
<dbReference type="Proteomes" id="UP000321570">
    <property type="component" value="Unassembled WGS sequence"/>
</dbReference>
<feature type="non-terminal residue" evidence="1">
    <location>
        <position position="153"/>
    </location>
</feature>
<reference evidence="1 2" key="1">
    <citation type="submission" date="2019-07" db="EMBL/GenBank/DDBJ databases">
        <authorList>
            <person name="Jastrzebski P J."/>
            <person name="Paukszto L."/>
            <person name="Jastrzebski P J."/>
        </authorList>
    </citation>
    <scope>NUCLEOTIDE SEQUENCE [LARGE SCALE GENOMIC DNA]</scope>
    <source>
        <strain evidence="1 2">WMS-il1</strain>
    </source>
</reference>
<protein>
    <submittedName>
        <fullName evidence="1">Uncharacterized protein</fullName>
    </submittedName>
</protein>
<accession>A0A564Y0Y1</accession>
<proteinExistence type="predicted"/>
<keyword evidence="2" id="KW-1185">Reference proteome</keyword>
<dbReference type="EMBL" id="CABIJS010000044">
    <property type="protein sequence ID" value="VUZ40870.1"/>
    <property type="molecule type" value="Genomic_DNA"/>
</dbReference>
<organism evidence="1 2">
    <name type="scientific">Hymenolepis diminuta</name>
    <name type="common">Rat tapeworm</name>
    <dbReference type="NCBI Taxonomy" id="6216"/>
    <lineage>
        <taxon>Eukaryota</taxon>
        <taxon>Metazoa</taxon>
        <taxon>Spiralia</taxon>
        <taxon>Lophotrochozoa</taxon>
        <taxon>Platyhelminthes</taxon>
        <taxon>Cestoda</taxon>
        <taxon>Eucestoda</taxon>
        <taxon>Cyclophyllidea</taxon>
        <taxon>Hymenolepididae</taxon>
        <taxon>Hymenolepis</taxon>
    </lineage>
</organism>
<dbReference type="AlphaFoldDB" id="A0A564Y0Y1"/>